<feature type="transmembrane region" description="Helical" evidence="2">
    <location>
        <begin position="36"/>
        <end position="55"/>
    </location>
</feature>
<dbReference type="AlphaFoldDB" id="A0A8S3HEG6"/>
<proteinExistence type="predicted"/>
<keyword evidence="2" id="KW-0812">Transmembrane</keyword>
<keyword evidence="2" id="KW-0472">Membrane</keyword>
<evidence type="ECO:0000256" key="1">
    <source>
        <dbReference type="SAM" id="MobiDB-lite"/>
    </source>
</evidence>
<keyword evidence="2" id="KW-1133">Transmembrane helix</keyword>
<evidence type="ECO:0000256" key="2">
    <source>
        <dbReference type="SAM" id="Phobius"/>
    </source>
</evidence>
<dbReference type="Proteomes" id="UP000676336">
    <property type="component" value="Unassembled WGS sequence"/>
</dbReference>
<sequence length="94" mass="10564">MNRVIVGACTNAGCTHVLSKQFQTQNLPIKPGSSKSWVVVFPLLFLVIIASLAVWKRKQLQGMIDRKTRQSNRHADDERDRSMPLSSVSTIPMK</sequence>
<dbReference type="EMBL" id="CAJOBI010319379">
    <property type="protein sequence ID" value="CAF5182511.1"/>
    <property type="molecule type" value="Genomic_DNA"/>
</dbReference>
<organism evidence="3 4">
    <name type="scientific">Rotaria magnacalcarata</name>
    <dbReference type="NCBI Taxonomy" id="392030"/>
    <lineage>
        <taxon>Eukaryota</taxon>
        <taxon>Metazoa</taxon>
        <taxon>Spiralia</taxon>
        <taxon>Gnathifera</taxon>
        <taxon>Rotifera</taxon>
        <taxon>Eurotatoria</taxon>
        <taxon>Bdelloidea</taxon>
        <taxon>Philodinida</taxon>
        <taxon>Philodinidae</taxon>
        <taxon>Rotaria</taxon>
    </lineage>
</organism>
<name>A0A8S3HEG6_9BILA</name>
<protein>
    <submittedName>
        <fullName evidence="3">Uncharacterized protein</fullName>
    </submittedName>
</protein>
<feature type="region of interest" description="Disordered" evidence="1">
    <location>
        <begin position="65"/>
        <end position="94"/>
    </location>
</feature>
<gene>
    <name evidence="3" type="ORF">SMN809_LOCUS69393</name>
</gene>
<feature type="non-terminal residue" evidence="3">
    <location>
        <position position="1"/>
    </location>
</feature>
<feature type="compositionally biased region" description="Polar residues" evidence="1">
    <location>
        <begin position="84"/>
        <end position="94"/>
    </location>
</feature>
<evidence type="ECO:0000313" key="4">
    <source>
        <dbReference type="Proteomes" id="UP000676336"/>
    </source>
</evidence>
<accession>A0A8S3HEG6</accession>
<reference evidence="3" key="1">
    <citation type="submission" date="2021-02" db="EMBL/GenBank/DDBJ databases">
        <authorList>
            <person name="Nowell W R."/>
        </authorList>
    </citation>
    <scope>NUCLEOTIDE SEQUENCE</scope>
</reference>
<feature type="compositionally biased region" description="Basic and acidic residues" evidence="1">
    <location>
        <begin position="65"/>
        <end position="82"/>
    </location>
</feature>
<comment type="caution">
    <text evidence="3">The sequence shown here is derived from an EMBL/GenBank/DDBJ whole genome shotgun (WGS) entry which is preliminary data.</text>
</comment>
<evidence type="ECO:0000313" key="3">
    <source>
        <dbReference type="EMBL" id="CAF5182511.1"/>
    </source>
</evidence>